<dbReference type="Pfam" id="PF14322">
    <property type="entry name" value="SusD-like_3"/>
    <property type="match status" value="1"/>
</dbReference>
<dbReference type="InterPro" id="IPR011990">
    <property type="entry name" value="TPR-like_helical_dom_sf"/>
</dbReference>
<feature type="domain" description="RagB/SusD" evidence="6">
    <location>
        <begin position="274"/>
        <end position="570"/>
    </location>
</feature>
<dbReference type="EMBL" id="CP023777">
    <property type="protein sequence ID" value="ATL48502.1"/>
    <property type="molecule type" value="Genomic_DNA"/>
</dbReference>
<sequence>MKRKLVIYIAAFVAVGTFGSCSRSFLEKTPQGQLVTDQMQTVEGCEATLIGAYGLLNGNLDGTWGNYASAPSQWLFGEVGADNAHKGSVNSDQPNMNQIELHQVTSTNDNLEVMWTRCYEGIARCNTTLFLLNAVQNGSGAKFTAERAKEVEAEARFLRGHYYFFLRRLFKNVPYIDENTSTTEAITKSNEGDVYPMIEADFKFAVDNLPATHPQGDIGRPDNIAAKAYLGKVLLYLNRQSEALPLFNDVIASRPSIETLDFDDNFKIATENGPESIFAVQHTINPDGSGDNANVGDMLAGFYGSAPVNCCGFFQPTFDLVNSFRVDANGLPFLDNSYRTNPYKSDFGLTGTAKENYALNQTIAFDPRLDYTVGRRGVPYKDWGVMPGDAWIRDPSYAGPFVAGKHTIFETEFAANSVSGANYVTGLNVNIIRLADVYLMAAECAADANDLDEAKRLVNLIRERASHLPGVSVNGSPAAAYNVGQYTDFPTKEYAMNAIHFERRLELALEGHRYFDLVRWGIAKQVIESYSAFEGSILSSFLGITFDASDEVMPIPQTQIDRSGGGLKQN</sequence>
<evidence type="ECO:0000256" key="1">
    <source>
        <dbReference type="ARBA" id="ARBA00004442"/>
    </source>
</evidence>
<name>A0A291QX95_9BACT</name>
<dbReference type="OrthoDB" id="9792139at2"/>
<keyword evidence="4" id="KW-0472">Membrane</keyword>
<dbReference type="Proteomes" id="UP000220133">
    <property type="component" value="Chromosome"/>
</dbReference>
<evidence type="ECO:0000256" key="3">
    <source>
        <dbReference type="ARBA" id="ARBA00022729"/>
    </source>
</evidence>
<dbReference type="AlphaFoldDB" id="A0A291QX95"/>
<accession>A0A291QX95</accession>
<evidence type="ECO:0000259" key="6">
    <source>
        <dbReference type="Pfam" id="PF07980"/>
    </source>
</evidence>
<feature type="domain" description="SusD-like N-terminal" evidence="7">
    <location>
        <begin position="78"/>
        <end position="235"/>
    </location>
</feature>
<dbReference type="InterPro" id="IPR033985">
    <property type="entry name" value="SusD-like_N"/>
</dbReference>
<reference evidence="8 9" key="1">
    <citation type="submission" date="2017-10" db="EMBL/GenBank/DDBJ databases">
        <title>Paenichitinophaga pekingensis gen. nov., sp. nov., isolated from activated sludge.</title>
        <authorList>
            <person name="Jin D."/>
            <person name="Kong X."/>
            <person name="Deng Y."/>
            <person name="Bai Z."/>
        </authorList>
    </citation>
    <scope>NUCLEOTIDE SEQUENCE [LARGE SCALE GENOMIC DNA]</scope>
    <source>
        <strain evidence="8 9">13</strain>
    </source>
</reference>
<dbReference type="Gene3D" id="1.25.40.390">
    <property type="match status" value="1"/>
</dbReference>
<dbReference type="PROSITE" id="PS51257">
    <property type="entry name" value="PROKAR_LIPOPROTEIN"/>
    <property type="match status" value="1"/>
</dbReference>
<evidence type="ECO:0000259" key="7">
    <source>
        <dbReference type="Pfam" id="PF14322"/>
    </source>
</evidence>
<dbReference type="KEGG" id="cbae:COR50_15780"/>
<evidence type="ECO:0000256" key="2">
    <source>
        <dbReference type="ARBA" id="ARBA00006275"/>
    </source>
</evidence>
<keyword evidence="9" id="KW-1185">Reference proteome</keyword>
<dbReference type="InterPro" id="IPR012944">
    <property type="entry name" value="SusD_RagB_dom"/>
</dbReference>
<comment type="subcellular location">
    <subcellularLocation>
        <location evidence="1">Cell outer membrane</location>
    </subcellularLocation>
</comment>
<keyword evidence="5" id="KW-0998">Cell outer membrane</keyword>
<keyword evidence="3" id="KW-0732">Signal</keyword>
<evidence type="ECO:0000313" key="9">
    <source>
        <dbReference type="Proteomes" id="UP000220133"/>
    </source>
</evidence>
<dbReference type="Pfam" id="PF07980">
    <property type="entry name" value="SusD_RagB"/>
    <property type="match status" value="1"/>
</dbReference>
<evidence type="ECO:0000256" key="4">
    <source>
        <dbReference type="ARBA" id="ARBA00023136"/>
    </source>
</evidence>
<proteinExistence type="inferred from homology"/>
<evidence type="ECO:0000256" key="5">
    <source>
        <dbReference type="ARBA" id="ARBA00023237"/>
    </source>
</evidence>
<organism evidence="8 9">
    <name type="scientific">Chitinophaga caeni</name>
    <dbReference type="NCBI Taxonomy" id="2029983"/>
    <lineage>
        <taxon>Bacteria</taxon>
        <taxon>Pseudomonadati</taxon>
        <taxon>Bacteroidota</taxon>
        <taxon>Chitinophagia</taxon>
        <taxon>Chitinophagales</taxon>
        <taxon>Chitinophagaceae</taxon>
        <taxon>Chitinophaga</taxon>
    </lineage>
</organism>
<dbReference type="GO" id="GO:0009279">
    <property type="term" value="C:cell outer membrane"/>
    <property type="evidence" value="ECO:0007669"/>
    <property type="project" value="UniProtKB-SubCell"/>
</dbReference>
<comment type="similarity">
    <text evidence="2">Belongs to the SusD family.</text>
</comment>
<evidence type="ECO:0000313" key="8">
    <source>
        <dbReference type="EMBL" id="ATL48502.1"/>
    </source>
</evidence>
<dbReference type="RefSeq" id="WP_098194875.1">
    <property type="nucleotide sequence ID" value="NZ_CP023777.1"/>
</dbReference>
<protein>
    <submittedName>
        <fullName evidence="8">RagB/SusD family nutrient uptake outer membrane protein</fullName>
    </submittedName>
</protein>
<dbReference type="SUPFAM" id="SSF48452">
    <property type="entry name" value="TPR-like"/>
    <property type="match status" value="1"/>
</dbReference>
<gene>
    <name evidence="8" type="ORF">COR50_15780</name>
</gene>